<dbReference type="InterPro" id="IPR021109">
    <property type="entry name" value="Peptidase_aspartic_dom_sf"/>
</dbReference>
<evidence type="ECO:0000313" key="1">
    <source>
        <dbReference type="Proteomes" id="UP000515211"/>
    </source>
</evidence>
<dbReference type="CDD" id="cd00303">
    <property type="entry name" value="retropepsin_like"/>
    <property type="match status" value="1"/>
</dbReference>
<sequence>MAKDCTRGRNLNAGQNQHQRRVFAVNANDAAKGDLLMRSKCLFGDKILVALYDTRDSHCFITFDKNEDLELKMSELAFDLHVHTLYQTVVTKLVCREVTFKIEDREFVHDLICLPMIGLEMILGFDWLLKSRALLECFKRSIWFFPEGEGGEIVVKGYYLNSVLVNCSGEECQGYILLVANTLGDEQRLDQIPVVRKFPEVFTKDIIEFPPQKGD</sequence>
<dbReference type="OrthoDB" id="849129at2759"/>
<evidence type="ECO:0000313" key="2">
    <source>
        <dbReference type="RefSeq" id="XP_015960345.1"/>
    </source>
</evidence>
<dbReference type="RefSeq" id="XP_015960345.1">
    <property type="nucleotide sequence ID" value="XM_016104859.1"/>
</dbReference>
<organism evidence="1 2">
    <name type="scientific">Arachis duranensis</name>
    <name type="common">Wild peanut</name>
    <dbReference type="NCBI Taxonomy" id="130453"/>
    <lineage>
        <taxon>Eukaryota</taxon>
        <taxon>Viridiplantae</taxon>
        <taxon>Streptophyta</taxon>
        <taxon>Embryophyta</taxon>
        <taxon>Tracheophyta</taxon>
        <taxon>Spermatophyta</taxon>
        <taxon>Magnoliopsida</taxon>
        <taxon>eudicotyledons</taxon>
        <taxon>Gunneridae</taxon>
        <taxon>Pentapetalae</taxon>
        <taxon>rosids</taxon>
        <taxon>fabids</taxon>
        <taxon>Fabales</taxon>
        <taxon>Fabaceae</taxon>
        <taxon>Papilionoideae</taxon>
        <taxon>50 kb inversion clade</taxon>
        <taxon>dalbergioids sensu lato</taxon>
        <taxon>Dalbergieae</taxon>
        <taxon>Pterocarpus clade</taxon>
        <taxon>Arachis</taxon>
    </lineage>
</organism>
<proteinExistence type="predicted"/>
<dbReference type="Gene3D" id="2.40.70.10">
    <property type="entry name" value="Acid Proteases"/>
    <property type="match status" value="1"/>
</dbReference>
<name>A0A6P4D0H2_ARADU</name>
<dbReference type="Proteomes" id="UP000515211">
    <property type="component" value="Chromosome 4"/>
</dbReference>
<reference evidence="1" key="1">
    <citation type="journal article" date="2016" name="Nat. Genet.">
        <title>The genome sequences of Arachis duranensis and Arachis ipaensis, the diploid ancestors of cultivated peanut.</title>
        <authorList>
            <person name="Bertioli D.J."/>
            <person name="Cannon S.B."/>
            <person name="Froenicke L."/>
            <person name="Huang G."/>
            <person name="Farmer A.D."/>
            <person name="Cannon E.K."/>
            <person name="Liu X."/>
            <person name="Gao D."/>
            <person name="Clevenger J."/>
            <person name="Dash S."/>
            <person name="Ren L."/>
            <person name="Moretzsohn M.C."/>
            <person name="Shirasawa K."/>
            <person name="Huang W."/>
            <person name="Vidigal B."/>
            <person name="Abernathy B."/>
            <person name="Chu Y."/>
            <person name="Niederhuth C.E."/>
            <person name="Umale P."/>
            <person name="Araujo A.C."/>
            <person name="Kozik A."/>
            <person name="Kim K.D."/>
            <person name="Burow M.D."/>
            <person name="Varshney R.K."/>
            <person name="Wang X."/>
            <person name="Zhang X."/>
            <person name="Barkley N."/>
            <person name="Guimaraes P.M."/>
            <person name="Isobe S."/>
            <person name="Guo B."/>
            <person name="Liao B."/>
            <person name="Stalker H.T."/>
            <person name="Schmitz R.J."/>
            <person name="Scheffler B.E."/>
            <person name="Leal-Bertioli S.C."/>
            <person name="Xun X."/>
            <person name="Jackson S.A."/>
            <person name="Michelmore R."/>
            <person name="Ozias-Akins P."/>
        </authorList>
    </citation>
    <scope>NUCLEOTIDE SEQUENCE [LARGE SCALE GENOMIC DNA]</scope>
    <source>
        <strain evidence="1">cv. V14167</strain>
    </source>
</reference>
<gene>
    <name evidence="2" type="primary">LOC107484245</name>
</gene>
<dbReference type="AlphaFoldDB" id="A0A6P4D0H2"/>
<keyword evidence="1" id="KW-1185">Reference proteome</keyword>
<dbReference type="GeneID" id="107484245"/>
<accession>A0A6P4D0H2</accession>
<protein>
    <submittedName>
        <fullName evidence="2">Uncharacterized protein LOC107484245</fullName>
    </submittedName>
</protein>
<reference evidence="2" key="2">
    <citation type="submission" date="2025-08" db="UniProtKB">
        <authorList>
            <consortium name="RefSeq"/>
        </authorList>
    </citation>
    <scope>IDENTIFICATION</scope>
    <source>
        <tissue evidence="2">Whole plant</tissue>
    </source>
</reference>
<dbReference type="KEGG" id="adu:107484245"/>
<dbReference type="Pfam" id="PF08284">
    <property type="entry name" value="RVP_2"/>
    <property type="match status" value="1"/>
</dbReference>